<accession>A0ACC2TGW7</accession>
<keyword evidence="2" id="KW-1185">Reference proteome</keyword>
<comment type="caution">
    <text evidence="1">The sequence shown here is derived from an EMBL/GenBank/DDBJ whole genome shotgun (WGS) entry which is preliminary data.</text>
</comment>
<sequence>MSIEPSPNTEQELVASPVFSPHLTVSRSMPATSIAWYPFMDAYQDPSNCCFLVGSTDHPLHLIDCLTGERILSYHQSPGAVHWSNLHHISPGGEDGKNALHLASSVV</sequence>
<evidence type="ECO:0000313" key="1">
    <source>
        <dbReference type="EMBL" id="KAJ9073835.1"/>
    </source>
</evidence>
<reference evidence="1" key="1">
    <citation type="submission" date="2022-04" db="EMBL/GenBank/DDBJ databases">
        <title>Genome of the entomopathogenic fungus Entomophthora muscae.</title>
        <authorList>
            <person name="Elya C."/>
            <person name="Lovett B.R."/>
            <person name="Lee E."/>
            <person name="Macias A.M."/>
            <person name="Hajek A.E."/>
            <person name="De Bivort B.L."/>
            <person name="Kasson M.T."/>
            <person name="De Fine Licht H.H."/>
            <person name="Stajich J.E."/>
        </authorList>
    </citation>
    <scope>NUCLEOTIDE SEQUENCE</scope>
    <source>
        <strain evidence="1">Berkeley</strain>
    </source>
</reference>
<proteinExistence type="predicted"/>
<dbReference type="Proteomes" id="UP001165960">
    <property type="component" value="Unassembled WGS sequence"/>
</dbReference>
<gene>
    <name evidence="1" type="ORF">DSO57_1012372</name>
</gene>
<protein>
    <submittedName>
        <fullName evidence="1">Uncharacterized protein</fullName>
    </submittedName>
</protein>
<evidence type="ECO:0000313" key="2">
    <source>
        <dbReference type="Proteomes" id="UP001165960"/>
    </source>
</evidence>
<dbReference type="EMBL" id="QTSX02002884">
    <property type="protein sequence ID" value="KAJ9073835.1"/>
    <property type="molecule type" value="Genomic_DNA"/>
</dbReference>
<organism evidence="1 2">
    <name type="scientific">Entomophthora muscae</name>
    <dbReference type="NCBI Taxonomy" id="34485"/>
    <lineage>
        <taxon>Eukaryota</taxon>
        <taxon>Fungi</taxon>
        <taxon>Fungi incertae sedis</taxon>
        <taxon>Zoopagomycota</taxon>
        <taxon>Entomophthoromycotina</taxon>
        <taxon>Entomophthoromycetes</taxon>
        <taxon>Entomophthorales</taxon>
        <taxon>Entomophthoraceae</taxon>
        <taxon>Entomophthora</taxon>
    </lineage>
</organism>
<name>A0ACC2TGW7_9FUNG</name>